<protein>
    <submittedName>
        <fullName evidence="2">Uncharacterized protein</fullName>
    </submittedName>
</protein>
<dbReference type="AlphaFoldDB" id="U2JB06"/>
<proteinExistence type="predicted"/>
<gene>
    <name evidence="2" type="ORF">M472_13840</name>
</gene>
<organism evidence="2 3">
    <name type="scientific">Sphingobacterium paucimobilis HER1398</name>
    <dbReference type="NCBI Taxonomy" id="1346330"/>
    <lineage>
        <taxon>Bacteria</taxon>
        <taxon>Pseudomonadati</taxon>
        <taxon>Bacteroidota</taxon>
        <taxon>Sphingobacteriia</taxon>
        <taxon>Sphingobacteriales</taxon>
        <taxon>Sphingobacteriaceae</taxon>
        <taxon>Sphingobacterium</taxon>
    </lineage>
</organism>
<dbReference type="STRING" id="1346330.M472_13840"/>
<dbReference type="Proteomes" id="UP000016584">
    <property type="component" value="Unassembled WGS sequence"/>
</dbReference>
<dbReference type="EMBL" id="ATDL01000012">
    <property type="protein sequence ID" value="ERJ59848.1"/>
    <property type="molecule type" value="Genomic_DNA"/>
</dbReference>
<evidence type="ECO:0000313" key="2">
    <source>
        <dbReference type="EMBL" id="ERJ59848.1"/>
    </source>
</evidence>
<accession>U2JB06</accession>
<dbReference type="PATRIC" id="fig|1346330.5.peg.1486"/>
<name>U2JB06_9SPHI</name>
<keyword evidence="3" id="KW-1185">Reference proteome</keyword>
<comment type="caution">
    <text evidence="2">The sequence shown here is derived from an EMBL/GenBank/DDBJ whole genome shotgun (WGS) entry which is preliminary data.</text>
</comment>
<sequence>MFNQKLYAIDQNLKRKTMNTHADNIQQSKDQTVSHNLPKKRSGDNSAYQFVDNRREANFLRTIHDVTNNSPLLKSITQLKTKTNNHLANNKPSSIQRVVIQFTIDELVTAVLEDNQAAFSNKLRAMYPGMDELISCEVAFKLARKAFSEGRMADVREICVMAHETRLPTMWVGHRVPLAGGGEIASAHPTSTVETLEHHPQQMPIGSSGTHYRSTGHNTFNRGRATAVYKESGDLDQKRGRAISATMRFAAPPFANNIIQNPNIPEADKDLFNNERDNIKTFHPDYDPTAKQARNAPWDMTRRGVSPARSLPDN</sequence>
<feature type="region of interest" description="Disordered" evidence="1">
    <location>
        <begin position="280"/>
        <end position="314"/>
    </location>
</feature>
<evidence type="ECO:0000256" key="1">
    <source>
        <dbReference type="SAM" id="MobiDB-lite"/>
    </source>
</evidence>
<reference evidence="2 3" key="1">
    <citation type="journal article" date="2013" name="Genome Announc.">
        <title>The Draft Genome Sequence of Sphingomonas paucimobilis Strain HER1398 (Proteobacteria), Host to the Giant PAU Phage, Indicates That It Is a Member of the Genus Sphingobacterium (Bacteroidetes).</title>
        <authorList>
            <person name="White R.A.III."/>
            <person name="Suttle C.A."/>
        </authorList>
    </citation>
    <scope>NUCLEOTIDE SEQUENCE [LARGE SCALE GENOMIC DNA]</scope>
    <source>
        <strain evidence="2 3">HER1398</strain>
    </source>
</reference>
<evidence type="ECO:0000313" key="3">
    <source>
        <dbReference type="Proteomes" id="UP000016584"/>
    </source>
</evidence>